<name>A0ABU3P4X4_9BURK</name>
<proteinExistence type="predicted"/>
<organism evidence="1 2">
    <name type="scientific">Roseateles aquae</name>
    <dbReference type="NCBI Taxonomy" id="3077235"/>
    <lineage>
        <taxon>Bacteria</taxon>
        <taxon>Pseudomonadati</taxon>
        <taxon>Pseudomonadota</taxon>
        <taxon>Betaproteobacteria</taxon>
        <taxon>Burkholderiales</taxon>
        <taxon>Sphaerotilaceae</taxon>
        <taxon>Roseateles</taxon>
    </lineage>
</organism>
<dbReference type="EMBL" id="JAVXZY010000001">
    <property type="protein sequence ID" value="MDT8997652.1"/>
    <property type="molecule type" value="Genomic_DNA"/>
</dbReference>
<gene>
    <name evidence="1" type="ORF">RQP53_00020</name>
</gene>
<reference evidence="1" key="1">
    <citation type="submission" date="2023-09" db="EMBL/GenBank/DDBJ databases">
        <title>Paucibacter sp. APW11 Genome sequencing and assembly.</title>
        <authorList>
            <person name="Kim I."/>
        </authorList>
    </citation>
    <scope>NUCLEOTIDE SEQUENCE</scope>
    <source>
        <strain evidence="1">APW11</strain>
    </source>
</reference>
<dbReference type="Proteomes" id="UP001246372">
    <property type="component" value="Unassembled WGS sequence"/>
</dbReference>
<evidence type="ECO:0008006" key="3">
    <source>
        <dbReference type="Google" id="ProtNLM"/>
    </source>
</evidence>
<evidence type="ECO:0000313" key="1">
    <source>
        <dbReference type="EMBL" id="MDT8997652.1"/>
    </source>
</evidence>
<evidence type="ECO:0000313" key="2">
    <source>
        <dbReference type="Proteomes" id="UP001246372"/>
    </source>
</evidence>
<accession>A0ABU3P4X4</accession>
<comment type="caution">
    <text evidence="1">The sequence shown here is derived from an EMBL/GenBank/DDBJ whole genome shotgun (WGS) entry which is preliminary data.</text>
</comment>
<keyword evidence="2" id="KW-1185">Reference proteome</keyword>
<sequence>MSVTPKASIAGLRPWMRWLLGGSVCLTLLSLLLPANDEQSPLVEPRGVSLASPEAGAGLNVPPTSVTAALTLPAELPRQTLEAAEADLFLGVQPPPPKLTPVQAAVPAPAAPQTPMLNYRFLGRFVAPNGEPMVYLSRHGDNKEFAITAGTQLDEGFVVEAIKAETVVLRYPPAGTRLNLAIPSAESQPAP</sequence>
<protein>
    <recommendedName>
        <fullName evidence="3">Type II secretion system protein GspC N-terminal domain-containing protein</fullName>
    </recommendedName>
</protein>